<dbReference type="RefSeq" id="NP_872531.1">
    <property type="nucleotide sequence ID" value="NC_005038.1"/>
</dbReference>
<organismHost>
    <name type="scientific">Adoxophyes</name>
    <dbReference type="NCBI Taxonomy" id="85584"/>
</organismHost>
<dbReference type="EMBL" id="AF547984">
    <property type="protein sequence ID" value="AAP85714.1"/>
    <property type="molecule type" value="Genomic_DNA"/>
</dbReference>
<name>Q7T9T8_GVAO</name>
<sequence length="217" mass="24125">MLGTLVLLLVIGAVLYLLWVNDKLNANSLNTSSESSGDSIQFTPEGNANVIFNNTKSKNVRIAYGENNFSKIVALETPIRHEQIIEHGDKAGANTICLGIIKENLGSNVGNSNVNTRFSNNLTIKQFKNLFITFKGLDYVEIDSNMYMVRYEVNKMVYALLDASNSTIPDLLRDVSYPICVLVNNSSAQLVLKEWGYTQINDSGTLYVKNEKSFRLG</sequence>
<dbReference type="GO" id="GO:0019031">
    <property type="term" value="C:viral envelope"/>
    <property type="evidence" value="ECO:0007669"/>
    <property type="project" value="InterPro"/>
</dbReference>
<evidence type="ECO:0000313" key="3">
    <source>
        <dbReference type="Proteomes" id="UP000202129"/>
    </source>
</evidence>
<organism evidence="1 3">
    <name type="scientific">Adoxophyes orana granulovirus</name>
    <name type="common">AoGV</name>
    <dbReference type="NCBI Taxonomy" id="170617"/>
    <lineage>
        <taxon>Viruses</taxon>
        <taxon>Viruses incertae sedis</taxon>
        <taxon>Naldaviricetes</taxon>
        <taxon>Lefavirales</taxon>
        <taxon>Baculoviridae</taxon>
        <taxon>Betabaculovirus</taxon>
        <taxon>Betabaculovirus adoranae</taxon>
    </lineage>
</organism>
<dbReference type="KEGG" id="vg:1463420"/>
<evidence type="ECO:0000313" key="2">
    <source>
        <dbReference type="EMBL" id="AJA91717.1"/>
    </source>
</evidence>
<reference evidence="2" key="2">
    <citation type="journal article" date="2015" name="J. Gen. Virol.">
        <title>Isolation of an Adoxophyes orana granulovirus (AdorGV) occlusion body morphology mutant: biological activity, genome sequence and relationship to other isolates of AdorGV.</title>
        <authorList>
            <person name="Nakai M."/>
            <person name="Harrison R.L."/>
            <person name="Uchida H."/>
            <person name="Ukuda R."/>
            <person name="Hikihara S."/>
            <person name="Ishii K."/>
            <person name="Kunimi Y."/>
        </authorList>
    </citation>
    <scope>NUCLEOTIDE SEQUENCE</scope>
    <source>
        <strain evidence="2">Miyazaki</strain>
    </source>
</reference>
<keyword evidence="3" id="KW-1185">Reference proteome</keyword>
<dbReference type="InterPro" id="IPR007938">
    <property type="entry name" value="Baculo_ODV-E25"/>
</dbReference>
<protein>
    <submittedName>
        <fullName evidence="1 2">Odv-e25</fullName>
    </submittedName>
</protein>
<reference evidence="1 3" key="1">
    <citation type="journal article" date="2003" name="Virology">
        <title>The complete sequence of the Adoxophyes orana granulovirus genome.</title>
        <authorList>
            <person name="Wormleaton S."/>
            <person name="Kuzio J."/>
            <person name="Winstanley D."/>
        </authorList>
    </citation>
    <scope>NUCLEOTIDE SEQUENCE [LARGE SCALE GENOMIC DNA]</scope>
</reference>
<accession>Q7T9T8</accession>
<gene>
    <name evidence="1" type="primary">odv-e25</name>
</gene>
<dbReference type="GeneID" id="1463420"/>
<dbReference type="EMBL" id="KM226332">
    <property type="protein sequence ID" value="AJA91717.1"/>
    <property type="molecule type" value="Genomic_DNA"/>
</dbReference>
<dbReference type="Pfam" id="PF05274">
    <property type="entry name" value="Baculo_E25"/>
    <property type="match status" value="1"/>
</dbReference>
<proteinExistence type="predicted"/>
<evidence type="ECO:0000313" key="1">
    <source>
        <dbReference type="EMBL" id="AAP85714.1"/>
    </source>
</evidence>
<dbReference type="OrthoDB" id="10196at10239"/>
<dbReference type="Proteomes" id="UP000202129">
    <property type="component" value="Segment"/>
</dbReference>